<accession>A0ABT3JQ64</accession>
<reference evidence="1 2" key="1">
    <citation type="submission" date="2022-10" db="EMBL/GenBank/DDBJ databases">
        <title>Kaistella sp. BT-6-1-3.</title>
        <authorList>
            <person name="Ai J."/>
            <person name="Deng Z."/>
        </authorList>
    </citation>
    <scope>NUCLEOTIDE SEQUENCE [LARGE SCALE GENOMIC DNA]</scope>
    <source>
        <strain evidence="1 2">BT6-1-3</strain>
    </source>
</reference>
<dbReference type="EMBL" id="JAPCHZ010000006">
    <property type="protein sequence ID" value="MCW4452938.1"/>
    <property type="molecule type" value="Genomic_DNA"/>
</dbReference>
<dbReference type="Gene3D" id="3.40.50.720">
    <property type="entry name" value="NAD(P)-binding Rossmann-like Domain"/>
    <property type="match status" value="1"/>
</dbReference>
<keyword evidence="2" id="KW-1185">Reference proteome</keyword>
<evidence type="ECO:0008006" key="3">
    <source>
        <dbReference type="Google" id="ProtNLM"/>
    </source>
</evidence>
<proteinExistence type="predicted"/>
<gene>
    <name evidence="1" type="ORF">OK344_12065</name>
</gene>
<dbReference type="Proteomes" id="UP001209107">
    <property type="component" value="Unassembled WGS sequence"/>
</dbReference>
<dbReference type="SUPFAM" id="SSF51735">
    <property type="entry name" value="NAD(P)-binding Rossmann-fold domains"/>
    <property type="match status" value="1"/>
</dbReference>
<sequence>MQDLLLRFIFLLMIILHSSILEPGPALFIICINSYGLNLTEANIIPTMSREGRLDEPREVAQGLLFLSFDAASYVHGNVLHVGGGFELL</sequence>
<evidence type="ECO:0000313" key="1">
    <source>
        <dbReference type="EMBL" id="MCW4452938.1"/>
    </source>
</evidence>
<protein>
    <recommendedName>
        <fullName evidence="3">SDR family oxidoreductase</fullName>
    </recommendedName>
</protein>
<dbReference type="RefSeq" id="WP_265145012.1">
    <property type="nucleotide sequence ID" value="NZ_JAPCHZ010000006.1"/>
</dbReference>
<comment type="caution">
    <text evidence="1">The sequence shown here is derived from an EMBL/GenBank/DDBJ whole genome shotgun (WGS) entry which is preliminary data.</text>
</comment>
<dbReference type="InterPro" id="IPR036291">
    <property type="entry name" value="NAD(P)-bd_dom_sf"/>
</dbReference>
<organism evidence="1 2">
    <name type="scientific">Kaistella yananensis</name>
    <dbReference type="NCBI Taxonomy" id="2989820"/>
    <lineage>
        <taxon>Bacteria</taxon>
        <taxon>Pseudomonadati</taxon>
        <taxon>Bacteroidota</taxon>
        <taxon>Flavobacteriia</taxon>
        <taxon>Flavobacteriales</taxon>
        <taxon>Weeksellaceae</taxon>
        <taxon>Chryseobacterium group</taxon>
        <taxon>Kaistella</taxon>
    </lineage>
</organism>
<evidence type="ECO:0000313" key="2">
    <source>
        <dbReference type="Proteomes" id="UP001209107"/>
    </source>
</evidence>
<name>A0ABT3JQ64_9FLAO</name>